<feature type="domain" description="F-box associated beta-propeller type 1" evidence="1">
    <location>
        <begin position="45"/>
        <end position="160"/>
    </location>
</feature>
<feature type="domain" description="F-box associated beta-propeller type 1" evidence="1">
    <location>
        <begin position="167"/>
        <end position="310"/>
    </location>
</feature>
<organism evidence="2 3">
    <name type="scientific">Capsella rubella</name>
    <dbReference type="NCBI Taxonomy" id="81985"/>
    <lineage>
        <taxon>Eukaryota</taxon>
        <taxon>Viridiplantae</taxon>
        <taxon>Streptophyta</taxon>
        <taxon>Embryophyta</taxon>
        <taxon>Tracheophyta</taxon>
        <taxon>Spermatophyta</taxon>
        <taxon>Magnoliopsida</taxon>
        <taxon>eudicotyledons</taxon>
        <taxon>Gunneridae</taxon>
        <taxon>Pentapetalae</taxon>
        <taxon>rosids</taxon>
        <taxon>malvids</taxon>
        <taxon>Brassicales</taxon>
        <taxon>Brassicaceae</taxon>
        <taxon>Camelineae</taxon>
        <taxon>Capsella</taxon>
    </lineage>
</organism>
<dbReference type="InterPro" id="IPR050233">
    <property type="entry name" value="A_thaliana_F-box"/>
</dbReference>
<evidence type="ECO:0000313" key="3">
    <source>
        <dbReference type="Proteomes" id="UP000029121"/>
    </source>
</evidence>
<dbReference type="PANTHER" id="PTHR47993">
    <property type="entry name" value="OS09G0372900 PROTEIN-RELATED"/>
    <property type="match status" value="1"/>
</dbReference>
<dbReference type="InterPro" id="IPR017451">
    <property type="entry name" value="F-box-assoc_interact_dom"/>
</dbReference>
<dbReference type="EMBL" id="KB870807">
    <property type="protein sequence ID" value="EOA32176.1"/>
    <property type="molecule type" value="Genomic_DNA"/>
</dbReference>
<dbReference type="AlphaFoldDB" id="R0G9G3"/>
<accession>R0G9G3</accession>
<dbReference type="PANTHER" id="PTHR47993:SF70">
    <property type="entry name" value="F-BOX ONLY PROTEIN 9-RELATED"/>
    <property type="match status" value="1"/>
</dbReference>
<keyword evidence="3" id="KW-1185">Reference proteome</keyword>
<reference evidence="3" key="1">
    <citation type="journal article" date="2013" name="Nat. Genet.">
        <title>The Capsella rubella genome and the genomic consequences of rapid mating system evolution.</title>
        <authorList>
            <person name="Slotte T."/>
            <person name="Hazzouri K.M."/>
            <person name="Agren J.A."/>
            <person name="Koenig D."/>
            <person name="Maumus F."/>
            <person name="Guo Y.L."/>
            <person name="Steige K."/>
            <person name="Platts A.E."/>
            <person name="Escobar J.S."/>
            <person name="Newman L.K."/>
            <person name="Wang W."/>
            <person name="Mandakova T."/>
            <person name="Vello E."/>
            <person name="Smith L.M."/>
            <person name="Henz S.R."/>
            <person name="Steffen J."/>
            <person name="Takuno S."/>
            <person name="Brandvain Y."/>
            <person name="Coop G."/>
            <person name="Andolfatto P."/>
            <person name="Hu T.T."/>
            <person name="Blanchette M."/>
            <person name="Clark R.M."/>
            <person name="Quesneville H."/>
            <person name="Nordborg M."/>
            <person name="Gaut B.S."/>
            <person name="Lysak M.A."/>
            <person name="Jenkins J."/>
            <person name="Grimwood J."/>
            <person name="Chapman J."/>
            <person name="Prochnik S."/>
            <person name="Shu S."/>
            <person name="Rokhsar D."/>
            <person name="Schmutz J."/>
            <person name="Weigel D."/>
            <person name="Wright S.I."/>
        </authorList>
    </citation>
    <scope>NUCLEOTIDE SEQUENCE [LARGE SCALE GENOMIC DNA]</scope>
    <source>
        <strain evidence="3">cv. Monte Gargano</strain>
    </source>
</reference>
<sequence length="315" mass="36166">AFVLFRVPAKSLKRLGSTCKQWNALFENERFTKKHYCKAPKQSMILMLLNSKVCPMNVNLKVSTPSIEFKSALSLKNSNSNSKEVDITGVFHCDGLLLCFANDNKLVAWNPCLGETRWIQLKTDYKKGSMKSNKPFVEFEIYEFSSDSWKVFDKFSLEFIKPVHNGLSFNFTTERFKRLCLPPIQDSDWIVLSLAREEQLSVLYSNYHTSNIDVWIANSIDDTRATLSWRKSFTVELKVPAISVFISVKSPSFLIDEDKKVVVCCDSSHYMVNVIGEDNTYYTEHPLVPSQGPLLWYPCIFSYVPSLVRIQRSKG</sequence>
<evidence type="ECO:0000313" key="2">
    <source>
        <dbReference type="EMBL" id="EOA32176.1"/>
    </source>
</evidence>
<name>R0G9G3_9BRAS</name>
<dbReference type="InterPro" id="IPR006527">
    <property type="entry name" value="F-box-assoc_dom_typ1"/>
</dbReference>
<protein>
    <recommendedName>
        <fullName evidence="1">F-box associated beta-propeller type 1 domain-containing protein</fullName>
    </recommendedName>
</protein>
<dbReference type="SUPFAM" id="SSF81383">
    <property type="entry name" value="F-box domain"/>
    <property type="match status" value="1"/>
</dbReference>
<evidence type="ECO:0000259" key="1">
    <source>
        <dbReference type="Pfam" id="PF07734"/>
    </source>
</evidence>
<gene>
    <name evidence="2" type="ORF">CARUB_v10015432mg</name>
</gene>
<dbReference type="InterPro" id="IPR036047">
    <property type="entry name" value="F-box-like_dom_sf"/>
</dbReference>
<dbReference type="Pfam" id="PF07734">
    <property type="entry name" value="FBA_1"/>
    <property type="match status" value="2"/>
</dbReference>
<proteinExistence type="predicted"/>
<dbReference type="STRING" id="81985.R0G9G3"/>
<dbReference type="NCBIfam" id="TIGR01640">
    <property type="entry name" value="F_box_assoc_1"/>
    <property type="match status" value="1"/>
</dbReference>
<feature type="non-terminal residue" evidence="2">
    <location>
        <position position="1"/>
    </location>
</feature>
<dbReference type="Proteomes" id="UP000029121">
    <property type="component" value="Unassembled WGS sequence"/>
</dbReference>